<evidence type="ECO:0000313" key="7">
    <source>
        <dbReference type="EMBL" id="OGZ06095.1"/>
    </source>
</evidence>
<keyword evidence="3" id="KW-0324">Glycolysis</keyword>
<reference evidence="7 8" key="1">
    <citation type="journal article" date="2016" name="Nat. Commun.">
        <title>Thousands of microbial genomes shed light on interconnected biogeochemical processes in an aquifer system.</title>
        <authorList>
            <person name="Anantharaman K."/>
            <person name="Brown C.T."/>
            <person name="Hug L.A."/>
            <person name="Sharon I."/>
            <person name="Castelle C.J."/>
            <person name="Probst A.J."/>
            <person name="Thomas B.C."/>
            <person name="Singh A."/>
            <person name="Wilkins M.J."/>
            <person name="Karaoz U."/>
            <person name="Brodie E.L."/>
            <person name="Williams K.H."/>
            <person name="Hubbard S.S."/>
            <person name="Banfield J.F."/>
        </authorList>
    </citation>
    <scope>NUCLEOTIDE SEQUENCE [LARGE SCALE GENOMIC DNA]</scope>
</reference>
<evidence type="ECO:0000256" key="5">
    <source>
        <dbReference type="PIRSR" id="PIRSR613078-1"/>
    </source>
</evidence>
<sequence length="201" mass="22324">MVNIFIARHGQDVDNRNGILNGHRDLPLTEKGIAEAHQVADLISAAKLHFDAVYTSPLLRASETAAIITTVQGGPMPIKEDLLIERDFGIMTGKKVADISMLCASDILITDMATYFLEPFGAETFPDLLKRSRLLLDKLEKLHPSGNILLVAHGDIGKMLYAEYYHLHWEEVLMQFHFGNCDLLLLSADSPASASHVFQIR</sequence>
<comment type="similarity">
    <text evidence="1">Belongs to the phosphoglycerate mutase family. BPG-dependent PGAM subfamily.</text>
</comment>
<dbReference type="InterPro" id="IPR001345">
    <property type="entry name" value="PG/BPGM_mutase_AS"/>
</dbReference>
<comment type="caution">
    <text evidence="7">The sequence shown here is derived from an EMBL/GenBank/DDBJ whole genome shotgun (WGS) entry which is preliminary data.</text>
</comment>
<dbReference type="GO" id="GO:0004619">
    <property type="term" value="F:phosphoglycerate mutase activity"/>
    <property type="evidence" value="ECO:0007669"/>
    <property type="project" value="UniProtKB-EC"/>
</dbReference>
<accession>A0A1G2CXJ9</accession>
<gene>
    <name evidence="7" type="ORF">A2845_01620</name>
</gene>
<protein>
    <recommendedName>
        <fullName evidence="2">phosphoglycerate mutase (2,3-diphosphoglycerate-dependent)</fullName>
        <ecNumber evidence="2">5.4.2.11</ecNumber>
    </recommendedName>
</protein>
<evidence type="ECO:0000313" key="8">
    <source>
        <dbReference type="Proteomes" id="UP000177122"/>
    </source>
</evidence>
<dbReference type="Pfam" id="PF00300">
    <property type="entry name" value="His_Phos_1"/>
    <property type="match status" value="1"/>
</dbReference>
<dbReference type="AlphaFoldDB" id="A0A1G2CXJ9"/>
<feature type="binding site" evidence="6">
    <location>
        <position position="60"/>
    </location>
    <ligand>
        <name>substrate</name>
    </ligand>
</feature>
<feature type="active site" description="Proton donor/acceptor" evidence="5">
    <location>
        <position position="85"/>
    </location>
</feature>
<dbReference type="SUPFAM" id="SSF53254">
    <property type="entry name" value="Phosphoglycerate mutase-like"/>
    <property type="match status" value="1"/>
</dbReference>
<dbReference type="CDD" id="cd07067">
    <property type="entry name" value="HP_PGM_like"/>
    <property type="match status" value="1"/>
</dbReference>
<dbReference type="Proteomes" id="UP000177122">
    <property type="component" value="Unassembled WGS sequence"/>
</dbReference>
<dbReference type="EC" id="5.4.2.11" evidence="2"/>
<dbReference type="PROSITE" id="PS00175">
    <property type="entry name" value="PG_MUTASE"/>
    <property type="match status" value="1"/>
</dbReference>
<dbReference type="GO" id="GO:0006096">
    <property type="term" value="P:glycolytic process"/>
    <property type="evidence" value="ECO:0007669"/>
    <property type="project" value="UniProtKB-KW"/>
</dbReference>
<evidence type="ECO:0000256" key="2">
    <source>
        <dbReference type="ARBA" id="ARBA00012028"/>
    </source>
</evidence>
<proteinExistence type="inferred from homology"/>
<dbReference type="InterPro" id="IPR029033">
    <property type="entry name" value="His_PPase_superfam"/>
</dbReference>
<feature type="binding site" evidence="6">
    <location>
        <begin position="8"/>
        <end position="15"/>
    </location>
    <ligand>
        <name>substrate</name>
    </ligand>
</feature>
<evidence type="ECO:0000256" key="3">
    <source>
        <dbReference type="ARBA" id="ARBA00023152"/>
    </source>
</evidence>
<dbReference type="InterPro" id="IPR005952">
    <property type="entry name" value="Phosphogly_mut1"/>
</dbReference>
<evidence type="ECO:0000256" key="6">
    <source>
        <dbReference type="PIRSR" id="PIRSR613078-2"/>
    </source>
</evidence>
<dbReference type="Gene3D" id="3.40.50.1240">
    <property type="entry name" value="Phosphoglycerate mutase-like"/>
    <property type="match status" value="1"/>
</dbReference>
<keyword evidence="4" id="KW-0413">Isomerase</keyword>
<dbReference type="PANTHER" id="PTHR11931">
    <property type="entry name" value="PHOSPHOGLYCERATE MUTASE"/>
    <property type="match status" value="1"/>
</dbReference>
<organism evidence="7 8">
    <name type="scientific">Candidatus Lloydbacteria bacterium RIFCSPHIGHO2_01_FULL_49_22</name>
    <dbReference type="NCBI Taxonomy" id="1798658"/>
    <lineage>
        <taxon>Bacteria</taxon>
        <taxon>Candidatus Lloydiibacteriota</taxon>
    </lineage>
</organism>
<dbReference type="PIRSF" id="PIRSF000709">
    <property type="entry name" value="6PFK_2-Ptase"/>
    <property type="match status" value="1"/>
</dbReference>
<dbReference type="InterPro" id="IPR013078">
    <property type="entry name" value="His_Pase_superF_clade-1"/>
</dbReference>
<dbReference type="EMBL" id="MHLI01000005">
    <property type="protein sequence ID" value="OGZ06095.1"/>
    <property type="molecule type" value="Genomic_DNA"/>
</dbReference>
<evidence type="ECO:0000256" key="4">
    <source>
        <dbReference type="ARBA" id="ARBA00023235"/>
    </source>
</evidence>
<evidence type="ECO:0000256" key="1">
    <source>
        <dbReference type="ARBA" id="ARBA00006717"/>
    </source>
</evidence>
<feature type="active site" description="Tele-phosphohistidine intermediate" evidence="5">
    <location>
        <position position="9"/>
    </location>
</feature>
<name>A0A1G2CXJ9_9BACT</name>
<dbReference type="SMART" id="SM00855">
    <property type="entry name" value="PGAM"/>
    <property type="match status" value="1"/>
</dbReference>